<dbReference type="GO" id="GO:0046872">
    <property type="term" value="F:metal ion binding"/>
    <property type="evidence" value="ECO:0007669"/>
    <property type="project" value="UniProtKB-KW"/>
</dbReference>
<dbReference type="FunFam" id="3.30.70.360:FF:000001">
    <property type="entry name" value="N-acetyldiaminopimelate deacetylase"/>
    <property type="match status" value="1"/>
</dbReference>
<keyword evidence="3" id="KW-0220">Diaminopimelate biosynthesis</keyword>
<proteinExistence type="predicted"/>
<dbReference type="GO" id="GO:0009085">
    <property type="term" value="P:lysine biosynthetic process"/>
    <property type="evidence" value="ECO:0007669"/>
    <property type="project" value="UniProtKB-KW"/>
</dbReference>
<feature type="binding site" evidence="5">
    <location>
        <position position="168"/>
    </location>
    <ligand>
        <name>Mn(2+)</name>
        <dbReference type="ChEBI" id="CHEBI:29035"/>
        <label>2</label>
    </ligand>
</feature>
<dbReference type="InterPro" id="IPR011650">
    <property type="entry name" value="Peptidase_M20_dimer"/>
</dbReference>
<dbReference type="InterPro" id="IPR017439">
    <property type="entry name" value="Amidohydrolase"/>
</dbReference>
<name>A0A7W3TQ88_9LACO</name>
<evidence type="ECO:0000256" key="4">
    <source>
        <dbReference type="ARBA" id="ARBA00023154"/>
    </source>
</evidence>
<dbReference type="Proteomes" id="UP000518316">
    <property type="component" value="Unassembled WGS sequence"/>
</dbReference>
<evidence type="ECO:0000313" key="7">
    <source>
        <dbReference type="EMBL" id="MBB1068874.1"/>
    </source>
</evidence>
<dbReference type="PANTHER" id="PTHR11014">
    <property type="entry name" value="PEPTIDASE M20 FAMILY MEMBER"/>
    <property type="match status" value="1"/>
</dbReference>
<dbReference type="SUPFAM" id="SSF53187">
    <property type="entry name" value="Zn-dependent exopeptidases"/>
    <property type="match status" value="1"/>
</dbReference>
<evidence type="ECO:0000256" key="5">
    <source>
        <dbReference type="PIRSR" id="PIRSR005962-1"/>
    </source>
</evidence>
<keyword evidence="5" id="KW-0464">Manganese</keyword>
<evidence type="ECO:0000256" key="3">
    <source>
        <dbReference type="ARBA" id="ARBA00022915"/>
    </source>
</evidence>
<evidence type="ECO:0000256" key="1">
    <source>
        <dbReference type="ARBA" id="ARBA00022605"/>
    </source>
</evidence>
<dbReference type="GO" id="GO:0019877">
    <property type="term" value="P:diaminopimelate biosynthetic process"/>
    <property type="evidence" value="ECO:0007669"/>
    <property type="project" value="UniProtKB-KW"/>
</dbReference>
<keyword evidence="1" id="KW-0028">Amino-acid biosynthesis</keyword>
<keyword evidence="5" id="KW-0479">Metal-binding</keyword>
<keyword evidence="4" id="KW-0457">Lysine biosynthesis</keyword>
<dbReference type="Gene3D" id="3.40.630.10">
    <property type="entry name" value="Zn peptidases"/>
    <property type="match status" value="1"/>
</dbReference>
<organism evidence="7 8">
    <name type="scientific">Limosilactobacillus albertensis</name>
    <dbReference type="NCBI Taxonomy" id="2759752"/>
    <lineage>
        <taxon>Bacteria</taxon>
        <taxon>Bacillati</taxon>
        <taxon>Bacillota</taxon>
        <taxon>Bacilli</taxon>
        <taxon>Lactobacillales</taxon>
        <taxon>Lactobacillaceae</taxon>
        <taxon>Limosilactobacillus</taxon>
    </lineage>
</organism>
<dbReference type="NCBIfam" id="TIGR01891">
    <property type="entry name" value="amidohydrolases"/>
    <property type="match status" value="1"/>
</dbReference>
<dbReference type="InterPro" id="IPR002933">
    <property type="entry name" value="Peptidase_M20"/>
</dbReference>
<dbReference type="SUPFAM" id="SSF55031">
    <property type="entry name" value="Bacterial exopeptidase dimerisation domain"/>
    <property type="match status" value="1"/>
</dbReference>
<feature type="binding site" evidence="5">
    <location>
        <position position="109"/>
    </location>
    <ligand>
        <name>Mn(2+)</name>
        <dbReference type="ChEBI" id="CHEBI:29035"/>
        <label>2</label>
    </ligand>
</feature>
<sequence length="397" mass="43797">MNNELQIALMRKLDEHEDEIIKIRRYLHAHPETSFHEKNTARYIKEFYRHLDCDLRDCGDGYGILVDIHGARPGKCLALRADFDALAIQEDNDLPFKSQNPGVMHACGHDGHTAYMMVLAKCLIELKEMLNGTVRIIHQPAEEVSPGGALSMIQDGALDGVDNVVGIHVMSTMPTGTIQLHPGPTQTGRANFDLTFVGKGGHASMPQLSHDAIVAGSYFVTTVQTVVSRRLNPFDVGSVTIGSFDGAGSYNAIKESVSLKGDVRIMDEKTRGIIKSSIQKVIKGIDDSFDVHSKLKYDDNYPVLDNSRSFTAEIEKWLKEANLPRVTAIKDSGFVNASEDFSYFAQVVPSCFFYVGCQPADGGNYPHHSPEFMLNEKSLLICAKAMGTVVTNYFALH</sequence>
<dbReference type="GO" id="GO:0050118">
    <property type="term" value="F:N-acetyldiaminopimelate deacetylase activity"/>
    <property type="evidence" value="ECO:0007669"/>
    <property type="project" value="UniProtKB-ARBA"/>
</dbReference>
<dbReference type="Pfam" id="PF01546">
    <property type="entry name" value="Peptidase_M20"/>
    <property type="match status" value="1"/>
</dbReference>
<keyword evidence="2 7" id="KW-0378">Hydrolase</keyword>
<evidence type="ECO:0000256" key="2">
    <source>
        <dbReference type="ARBA" id="ARBA00022801"/>
    </source>
</evidence>
<evidence type="ECO:0000259" key="6">
    <source>
        <dbReference type="Pfam" id="PF07687"/>
    </source>
</evidence>
<gene>
    <name evidence="7" type="ORF">H5S40_01630</name>
</gene>
<dbReference type="AlphaFoldDB" id="A0A7W3TQ88"/>
<accession>A0A7W3TQ88</accession>
<comment type="caution">
    <text evidence="7">The sequence shown here is derived from an EMBL/GenBank/DDBJ whole genome shotgun (WGS) entry which is preliminary data.</text>
</comment>
<feature type="binding site" evidence="5">
    <location>
        <position position="107"/>
    </location>
    <ligand>
        <name>Mn(2+)</name>
        <dbReference type="ChEBI" id="CHEBI:29035"/>
        <label>2</label>
    </ligand>
</feature>
<dbReference type="Gene3D" id="3.30.70.360">
    <property type="match status" value="1"/>
</dbReference>
<dbReference type="EMBL" id="JACIVC010000043">
    <property type="protein sequence ID" value="MBB1068874.1"/>
    <property type="molecule type" value="Genomic_DNA"/>
</dbReference>
<dbReference type="PANTHER" id="PTHR11014:SF63">
    <property type="entry name" value="METALLOPEPTIDASE, PUTATIVE (AFU_ORTHOLOGUE AFUA_6G09600)-RELATED"/>
    <property type="match status" value="1"/>
</dbReference>
<feature type="binding site" evidence="5">
    <location>
        <position position="368"/>
    </location>
    <ligand>
        <name>Mn(2+)</name>
        <dbReference type="ChEBI" id="CHEBI:29035"/>
        <label>2</label>
    </ligand>
</feature>
<dbReference type="PIRSF" id="PIRSF005962">
    <property type="entry name" value="Pept_M20D_amidohydro"/>
    <property type="match status" value="1"/>
</dbReference>
<dbReference type="Pfam" id="PF07687">
    <property type="entry name" value="M20_dimer"/>
    <property type="match status" value="1"/>
</dbReference>
<feature type="binding site" evidence="5">
    <location>
        <position position="143"/>
    </location>
    <ligand>
        <name>Mn(2+)</name>
        <dbReference type="ChEBI" id="CHEBI:29035"/>
        <label>2</label>
    </ligand>
</feature>
<comment type="cofactor">
    <cofactor evidence="5">
        <name>Mn(2+)</name>
        <dbReference type="ChEBI" id="CHEBI:29035"/>
    </cofactor>
    <text evidence="5">The Mn(2+) ion enhances activity.</text>
</comment>
<evidence type="ECO:0000313" key="8">
    <source>
        <dbReference type="Proteomes" id="UP000518316"/>
    </source>
</evidence>
<reference evidence="7 8" key="1">
    <citation type="submission" date="2020-07" db="EMBL/GenBank/DDBJ databases">
        <title>Description of Limosilactobacillus balticus sp. nov., Limosilactobacillus agrestis sp. nov., Limosilactobacillus albertensis sp. nov., Limosilactobacillus rudii sp. nov., Limosilactobacillus fastidiosus sp. nov., five novel Limosilactobacillus species isolated from the vertebrate gastrointestinal tract, and proposal of 6 subspecies of Limosilactobacillus reuteri adapted to the gastrointestinal tract of specific vertebrate hosts.</title>
        <authorList>
            <person name="Li F."/>
            <person name="Cheng C."/>
            <person name="Zheng J."/>
            <person name="Quevedo R.M."/>
            <person name="Li J."/>
            <person name="Roos S."/>
            <person name="Gaenzle M.G."/>
            <person name="Walter J."/>
        </authorList>
    </citation>
    <scope>NUCLEOTIDE SEQUENCE [LARGE SCALE GENOMIC DNA]</scope>
    <source>
        <strain evidence="7 8">RRLNB_1_1</strain>
    </source>
</reference>
<keyword evidence="8" id="KW-1185">Reference proteome</keyword>
<dbReference type="InterPro" id="IPR036264">
    <property type="entry name" value="Bact_exopeptidase_dim_dom"/>
</dbReference>
<dbReference type="RefSeq" id="WP_182597597.1">
    <property type="nucleotide sequence ID" value="NZ_JACIVC010000043.1"/>
</dbReference>
<feature type="domain" description="Peptidase M20 dimerisation" evidence="6">
    <location>
        <begin position="187"/>
        <end position="283"/>
    </location>
</feature>
<protein>
    <submittedName>
        <fullName evidence="7">Amidohydrolase</fullName>
    </submittedName>
</protein>